<evidence type="ECO:0000259" key="6">
    <source>
        <dbReference type="Pfam" id="PF07687"/>
    </source>
</evidence>
<dbReference type="GO" id="GO:0016787">
    <property type="term" value="F:hydrolase activity"/>
    <property type="evidence" value="ECO:0007669"/>
    <property type="project" value="UniProtKB-KW"/>
</dbReference>
<comment type="cofactor">
    <cofactor evidence="1">
        <name>Zn(2+)</name>
        <dbReference type="ChEBI" id="CHEBI:29105"/>
    </cofactor>
</comment>
<dbReference type="AlphaFoldDB" id="A0A2U3EQY6"/>
<evidence type="ECO:0000256" key="3">
    <source>
        <dbReference type="ARBA" id="ARBA00022723"/>
    </source>
</evidence>
<sequence length="449" mass="47777">MLPSFPQTPVVFNLLRPMSKRPWVWKMASPVENDLLAFLERDRSRLIAMTQELVRQPSPNPPGDVSKVASSALSLIREAIPSSQVLEYKTAPGIINIVATISGQASGRGRRLAFSGHMDTYPAGDESQWTHSPFSGALSADGKRIYGRGSTDMKGGIAASILAARVLAEHRDRWSGEVVIALAGDEETMGSLGTGYLLDQVMPVRACDAMLCGDAGSPAILRTGEKGLVWIELTAIGVAAHGAHVHRGVNAIERLLDAISAVKGRLDNVDVATPAEIGEAISAAKPVSEPLGGSGEEKTLRRVTLNVGKISGGVSANLVPDRATAAVDIRLPMGITAAEVIDHVHGALSGLDGVSVHVVRQYDPTWTPQTEEIVRHSVAAARQVVSSKAVVNMRVGASDARLFRLKGIPSVVVGLTPHNMGGPDEYVDVDELLQVAQIHLLTAWRYLHD</sequence>
<dbReference type="InterPro" id="IPR036264">
    <property type="entry name" value="Bact_exopeptidase_dim_dom"/>
</dbReference>
<dbReference type="InterPro" id="IPR001261">
    <property type="entry name" value="ArgE/DapE_CS"/>
</dbReference>
<dbReference type="PROSITE" id="PS00759">
    <property type="entry name" value="ARGE_DAPE_CPG2_2"/>
    <property type="match status" value="1"/>
</dbReference>
<protein>
    <submittedName>
        <fullName evidence="7">Putative peptidase protein</fullName>
    </submittedName>
</protein>
<dbReference type="InterPro" id="IPR002933">
    <property type="entry name" value="Peptidase_M20"/>
</dbReference>
<dbReference type="EMBL" id="LCWV01000001">
    <property type="protein sequence ID" value="PWI76917.1"/>
    <property type="molecule type" value="Genomic_DNA"/>
</dbReference>
<reference evidence="7 8" key="1">
    <citation type="journal article" date="2016" name="Front. Microbiol.">
        <title>Genome and transcriptome sequences reveal the specific parasitism of the nematophagous Purpureocillium lilacinum 36-1.</title>
        <authorList>
            <person name="Xie J."/>
            <person name="Li S."/>
            <person name="Mo C."/>
            <person name="Xiao X."/>
            <person name="Peng D."/>
            <person name="Wang G."/>
            <person name="Xiao Y."/>
        </authorList>
    </citation>
    <scope>NUCLEOTIDE SEQUENCE [LARGE SCALE GENOMIC DNA]</scope>
    <source>
        <strain evidence="7 8">36-1</strain>
    </source>
</reference>
<evidence type="ECO:0000256" key="5">
    <source>
        <dbReference type="ARBA" id="ARBA00022833"/>
    </source>
</evidence>
<dbReference type="InterPro" id="IPR011650">
    <property type="entry name" value="Peptidase_M20_dimer"/>
</dbReference>
<dbReference type="PANTHER" id="PTHR43808">
    <property type="entry name" value="ACETYLORNITHINE DEACETYLASE"/>
    <property type="match status" value="1"/>
</dbReference>
<dbReference type="Gene3D" id="3.40.630.10">
    <property type="entry name" value="Zn peptidases"/>
    <property type="match status" value="2"/>
</dbReference>
<dbReference type="SUPFAM" id="SSF53187">
    <property type="entry name" value="Zn-dependent exopeptidases"/>
    <property type="match status" value="1"/>
</dbReference>
<dbReference type="Pfam" id="PF01546">
    <property type="entry name" value="Peptidase_M20"/>
    <property type="match status" value="1"/>
</dbReference>
<evidence type="ECO:0000313" key="8">
    <source>
        <dbReference type="Proteomes" id="UP000245956"/>
    </source>
</evidence>
<keyword evidence="3" id="KW-0479">Metal-binding</keyword>
<keyword evidence="5" id="KW-0862">Zinc</keyword>
<keyword evidence="4" id="KW-0378">Hydrolase</keyword>
<accession>A0A2U3EQY6</accession>
<dbReference type="SUPFAM" id="SSF55031">
    <property type="entry name" value="Bacterial exopeptidase dimerisation domain"/>
    <property type="match status" value="1"/>
</dbReference>
<evidence type="ECO:0000256" key="2">
    <source>
        <dbReference type="ARBA" id="ARBA00006247"/>
    </source>
</evidence>
<dbReference type="Proteomes" id="UP000245956">
    <property type="component" value="Unassembled WGS sequence"/>
</dbReference>
<organism evidence="7 8">
    <name type="scientific">Purpureocillium lilacinum</name>
    <name type="common">Paecilomyces lilacinus</name>
    <dbReference type="NCBI Taxonomy" id="33203"/>
    <lineage>
        <taxon>Eukaryota</taxon>
        <taxon>Fungi</taxon>
        <taxon>Dikarya</taxon>
        <taxon>Ascomycota</taxon>
        <taxon>Pezizomycotina</taxon>
        <taxon>Sordariomycetes</taxon>
        <taxon>Hypocreomycetidae</taxon>
        <taxon>Hypocreales</taxon>
        <taxon>Ophiocordycipitaceae</taxon>
        <taxon>Purpureocillium</taxon>
    </lineage>
</organism>
<proteinExistence type="inferred from homology"/>
<dbReference type="Pfam" id="PF07687">
    <property type="entry name" value="M20_dimer"/>
    <property type="match status" value="1"/>
</dbReference>
<gene>
    <name evidence="7" type="ORF">PCL_04111</name>
</gene>
<evidence type="ECO:0000313" key="7">
    <source>
        <dbReference type="EMBL" id="PWI76917.1"/>
    </source>
</evidence>
<dbReference type="InterPro" id="IPR050072">
    <property type="entry name" value="Peptidase_M20A"/>
</dbReference>
<comment type="caution">
    <text evidence="7">The sequence shown here is derived from an EMBL/GenBank/DDBJ whole genome shotgun (WGS) entry which is preliminary data.</text>
</comment>
<evidence type="ECO:0000256" key="1">
    <source>
        <dbReference type="ARBA" id="ARBA00001947"/>
    </source>
</evidence>
<dbReference type="Gene3D" id="3.30.70.360">
    <property type="match status" value="1"/>
</dbReference>
<evidence type="ECO:0000256" key="4">
    <source>
        <dbReference type="ARBA" id="ARBA00022801"/>
    </source>
</evidence>
<dbReference type="GO" id="GO:0046872">
    <property type="term" value="F:metal ion binding"/>
    <property type="evidence" value="ECO:0007669"/>
    <property type="project" value="UniProtKB-KW"/>
</dbReference>
<dbReference type="PANTHER" id="PTHR43808:SF32">
    <property type="entry name" value="ARGE_DAPE-RELATED DEACYLASE"/>
    <property type="match status" value="1"/>
</dbReference>
<name>A0A2U3EQY6_PURLI</name>
<comment type="similarity">
    <text evidence="2">Belongs to the peptidase M20A family.</text>
</comment>
<feature type="domain" description="Peptidase M20 dimerisation" evidence="6">
    <location>
        <begin position="223"/>
        <end position="348"/>
    </location>
</feature>